<keyword evidence="4" id="KW-1185">Reference proteome</keyword>
<sequence length="108" mass="12013">MLSPSAQAEQLGERLKQARLNANITQVELAEQAGVSRKIVLNAEKGQATLENFVALMQALELTEQLNNFLPPQPISPVQLKKLQGKKRQRATGSRGKEYDDELDVDAW</sequence>
<dbReference type="CDD" id="cd00093">
    <property type="entry name" value="HTH_XRE"/>
    <property type="match status" value="1"/>
</dbReference>
<dbReference type="EMBL" id="FOYU01000001">
    <property type="protein sequence ID" value="SFR45729.1"/>
    <property type="molecule type" value="Genomic_DNA"/>
</dbReference>
<evidence type="ECO:0000256" key="1">
    <source>
        <dbReference type="SAM" id="MobiDB-lite"/>
    </source>
</evidence>
<organism evidence="3 4">
    <name type="scientific">Pseudidiomarina maritima</name>
    <dbReference type="NCBI Taxonomy" id="519453"/>
    <lineage>
        <taxon>Bacteria</taxon>
        <taxon>Pseudomonadati</taxon>
        <taxon>Pseudomonadota</taxon>
        <taxon>Gammaproteobacteria</taxon>
        <taxon>Alteromonadales</taxon>
        <taxon>Idiomarinaceae</taxon>
        <taxon>Pseudidiomarina</taxon>
    </lineage>
</organism>
<evidence type="ECO:0000313" key="3">
    <source>
        <dbReference type="EMBL" id="SFR45729.1"/>
    </source>
</evidence>
<feature type="domain" description="HTH cro/C1-type" evidence="2">
    <location>
        <begin position="15"/>
        <end position="66"/>
    </location>
</feature>
<dbReference type="AlphaFoldDB" id="A0A1I6GUF6"/>
<evidence type="ECO:0000313" key="4">
    <source>
        <dbReference type="Proteomes" id="UP000199424"/>
    </source>
</evidence>
<dbReference type="InterPro" id="IPR001387">
    <property type="entry name" value="Cro/C1-type_HTH"/>
</dbReference>
<reference evidence="4" key="1">
    <citation type="submission" date="2016-10" db="EMBL/GenBank/DDBJ databases">
        <authorList>
            <person name="Varghese N."/>
            <person name="Submissions S."/>
        </authorList>
    </citation>
    <scope>NUCLEOTIDE SEQUENCE [LARGE SCALE GENOMIC DNA]</scope>
    <source>
        <strain evidence="4">CGMCC 1.7285</strain>
    </source>
</reference>
<dbReference type="Pfam" id="PF01381">
    <property type="entry name" value="HTH_3"/>
    <property type="match status" value="1"/>
</dbReference>
<dbReference type="InterPro" id="IPR010982">
    <property type="entry name" value="Lambda_DNA-bd_dom_sf"/>
</dbReference>
<dbReference type="SMART" id="SM00530">
    <property type="entry name" value="HTH_XRE"/>
    <property type="match status" value="1"/>
</dbReference>
<dbReference type="GO" id="GO:0003677">
    <property type="term" value="F:DNA binding"/>
    <property type="evidence" value="ECO:0007669"/>
    <property type="project" value="InterPro"/>
</dbReference>
<dbReference type="Gene3D" id="1.10.260.40">
    <property type="entry name" value="lambda repressor-like DNA-binding domains"/>
    <property type="match status" value="1"/>
</dbReference>
<dbReference type="Proteomes" id="UP000199424">
    <property type="component" value="Unassembled WGS sequence"/>
</dbReference>
<protein>
    <submittedName>
        <fullName evidence="3">Helix-turn-helix domain-containing protein</fullName>
    </submittedName>
</protein>
<evidence type="ECO:0000259" key="2">
    <source>
        <dbReference type="PROSITE" id="PS50943"/>
    </source>
</evidence>
<name>A0A1I6GUF6_9GAMM</name>
<feature type="region of interest" description="Disordered" evidence="1">
    <location>
        <begin position="80"/>
        <end position="108"/>
    </location>
</feature>
<gene>
    <name evidence="3" type="ORF">SAMN04488070_1219</name>
</gene>
<dbReference type="SUPFAM" id="SSF47413">
    <property type="entry name" value="lambda repressor-like DNA-binding domains"/>
    <property type="match status" value="1"/>
</dbReference>
<dbReference type="RefSeq" id="WP_092856339.1">
    <property type="nucleotide sequence ID" value="NZ_FOYU01000001.1"/>
</dbReference>
<proteinExistence type="predicted"/>
<accession>A0A1I6GUF6</accession>
<dbReference type="PROSITE" id="PS50943">
    <property type="entry name" value="HTH_CROC1"/>
    <property type="match status" value="1"/>
</dbReference>
<feature type="compositionally biased region" description="Acidic residues" evidence="1">
    <location>
        <begin position="99"/>
        <end position="108"/>
    </location>
</feature>